<dbReference type="InterPro" id="IPR000524">
    <property type="entry name" value="Tscrpt_reg_HTH_GntR"/>
</dbReference>
<organism evidence="6 7">
    <name type="scientific">Nocardioides acrostichi</name>
    <dbReference type="NCBI Taxonomy" id="2784339"/>
    <lineage>
        <taxon>Bacteria</taxon>
        <taxon>Bacillati</taxon>
        <taxon>Actinomycetota</taxon>
        <taxon>Actinomycetes</taxon>
        <taxon>Propionibacteriales</taxon>
        <taxon>Nocardioidaceae</taxon>
        <taxon>Nocardioides</taxon>
    </lineage>
</organism>
<dbReference type="InterPro" id="IPR036388">
    <property type="entry name" value="WH-like_DNA-bd_sf"/>
</dbReference>
<reference evidence="6" key="1">
    <citation type="submission" date="2020-11" db="EMBL/GenBank/DDBJ databases">
        <title>Nocardioides sp. CBS4Y-1, whole genome shotgun sequence.</title>
        <authorList>
            <person name="Tuo L."/>
        </authorList>
    </citation>
    <scope>NUCLEOTIDE SEQUENCE</scope>
    <source>
        <strain evidence="6">CBS4Y-1</strain>
    </source>
</reference>
<evidence type="ECO:0000256" key="2">
    <source>
        <dbReference type="ARBA" id="ARBA00023125"/>
    </source>
</evidence>
<evidence type="ECO:0000256" key="4">
    <source>
        <dbReference type="SAM" id="MobiDB-lite"/>
    </source>
</evidence>
<dbReference type="Gene3D" id="1.10.10.10">
    <property type="entry name" value="Winged helix-like DNA-binding domain superfamily/Winged helix DNA-binding domain"/>
    <property type="match status" value="1"/>
</dbReference>
<keyword evidence="1" id="KW-0805">Transcription regulation</keyword>
<dbReference type="InterPro" id="IPR036390">
    <property type="entry name" value="WH_DNA-bd_sf"/>
</dbReference>
<dbReference type="InterPro" id="IPR011711">
    <property type="entry name" value="GntR_C"/>
</dbReference>
<sequence>MSGGGPVGPRSQLSVPADTRPQQARITFRCHRVDQFLQIGLTNMGSGWAMEAIAGDDAPNTDTEPLVVVAEGDDIPAHRRYLAVADGILAAIAAGRLSPGDRLPNERELARICDVSRTTVRDALLALELFGVVEVRPGSGCYVGSLHPARRRASSVVLDSVPRDLLEARLHVEPEVARICAGNVSPEEIRRLRGLIDACEAEGERASADDLGTFLKMSQEFHSEMALSCGNGVLADFTSQLVDVTAHPLWQVVNSMHVRDPEARASQIAEHRAILAAVESGDGELASAQMRRHLASLESSIFGSGRRRDGISRQRRRSR</sequence>
<dbReference type="SMART" id="SM00895">
    <property type="entry name" value="FCD"/>
    <property type="match status" value="1"/>
</dbReference>
<dbReference type="PANTHER" id="PTHR43537:SF24">
    <property type="entry name" value="GLUCONATE OPERON TRANSCRIPTIONAL REPRESSOR"/>
    <property type="match status" value="1"/>
</dbReference>
<keyword evidence="7" id="KW-1185">Reference proteome</keyword>
<dbReference type="SUPFAM" id="SSF46785">
    <property type="entry name" value="Winged helix' DNA-binding domain"/>
    <property type="match status" value="1"/>
</dbReference>
<name>A0A930V0U4_9ACTN</name>
<evidence type="ECO:0000256" key="3">
    <source>
        <dbReference type="ARBA" id="ARBA00023163"/>
    </source>
</evidence>
<dbReference type="EMBL" id="JADIVZ010000003">
    <property type="protein sequence ID" value="MBF4161969.1"/>
    <property type="molecule type" value="Genomic_DNA"/>
</dbReference>
<dbReference type="Proteomes" id="UP000656804">
    <property type="component" value="Unassembled WGS sequence"/>
</dbReference>
<evidence type="ECO:0000259" key="5">
    <source>
        <dbReference type="PROSITE" id="PS50949"/>
    </source>
</evidence>
<dbReference type="Pfam" id="PF00392">
    <property type="entry name" value="GntR"/>
    <property type="match status" value="1"/>
</dbReference>
<dbReference type="Gene3D" id="1.20.120.530">
    <property type="entry name" value="GntR ligand-binding domain-like"/>
    <property type="match status" value="1"/>
</dbReference>
<gene>
    <name evidence="6" type="ORF">ISG29_09720</name>
</gene>
<dbReference type="SUPFAM" id="SSF48008">
    <property type="entry name" value="GntR ligand-binding domain-like"/>
    <property type="match status" value="1"/>
</dbReference>
<dbReference type="GO" id="GO:0003677">
    <property type="term" value="F:DNA binding"/>
    <property type="evidence" value="ECO:0007669"/>
    <property type="project" value="UniProtKB-KW"/>
</dbReference>
<protein>
    <submittedName>
        <fullName evidence="6">FadR family transcriptional regulator</fullName>
    </submittedName>
</protein>
<keyword evidence="3" id="KW-0804">Transcription</keyword>
<evidence type="ECO:0000256" key="1">
    <source>
        <dbReference type="ARBA" id="ARBA00023015"/>
    </source>
</evidence>
<dbReference type="PANTHER" id="PTHR43537">
    <property type="entry name" value="TRANSCRIPTIONAL REGULATOR, GNTR FAMILY"/>
    <property type="match status" value="1"/>
</dbReference>
<dbReference type="InterPro" id="IPR008920">
    <property type="entry name" value="TF_FadR/GntR_C"/>
</dbReference>
<dbReference type="SMART" id="SM00345">
    <property type="entry name" value="HTH_GNTR"/>
    <property type="match status" value="1"/>
</dbReference>
<dbReference type="GO" id="GO:0003700">
    <property type="term" value="F:DNA-binding transcription factor activity"/>
    <property type="evidence" value="ECO:0007669"/>
    <property type="project" value="InterPro"/>
</dbReference>
<evidence type="ECO:0000313" key="7">
    <source>
        <dbReference type="Proteomes" id="UP000656804"/>
    </source>
</evidence>
<accession>A0A930V0U4</accession>
<feature type="region of interest" description="Disordered" evidence="4">
    <location>
        <begin position="1"/>
        <end position="20"/>
    </location>
</feature>
<dbReference type="PRINTS" id="PR00035">
    <property type="entry name" value="HTHGNTR"/>
</dbReference>
<dbReference type="CDD" id="cd07377">
    <property type="entry name" value="WHTH_GntR"/>
    <property type="match status" value="1"/>
</dbReference>
<proteinExistence type="predicted"/>
<comment type="caution">
    <text evidence="6">The sequence shown here is derived from an EMBL/GenBank/DDBJ whole genome shotgun (WGS) entry which is preliminary data.</text>
</comment>
<feature type="domain" description="HTH gntR-type" evidence="5">
    <location>
        <begin position="78"/>
        <end position="146"/>
    </location>
</feature>
<keyword evidence="2" id="KW-0238">DNA-binding</keyword>
<evidence type="ECO:0000313" key="6">
    <source>
        <dbReference type="EMBL" id="MBF4161969.1"/>
    </source>
</evidence>
<dbReference type="Pfam" id="PF07729">
    <property type="entry name" value="FCD"/>
    <property type="match status" value="1"/>
</dbReference>
<dbReference type="PROSITE" id="PS50949">
    <property type="entry name" value="HTH_GNTR"/>
    <property type="match status" value="1"/>
</dbReference>
<dbReference type="AlphaFoldDB" id="A0A930V0U4"/>